<evidence type="ECO:0000256" key="7">
    <source>
        <dbReference type="SAM" id="Coils"/>
    </source>
</evidence>
<dbReference type="PANTHER" id="PTHR33602:SF1">
    <property type="entry name" value="REGULATORY PROTEIN RECX FAMILY PROTEIN"/>
    <property type="match status" value="1"/>
</dbReference>
<accession>A0AAE6TX37</accession>
<feature type="domain" description="RecX third three-helical" evidence="9">
    <location>
        <begin position="220"/>
        <end position="266"/>
    </location>
</feature>
<feature type="domain" description="RecX second three-helical" evidence="8">
    <location>
        <begin position="114"/>
        <end position="154"/>
    </location>
</feature>
<evidence type="ECO:0000259" key="9">
    <source>
        <dbReference type="Pfam" id="PF21981"/>
    </source>
</evidence>
<dbReference type="NCBIfam" id="NF010733">
    <property type="entry name" value="PRK14135.1"/>
    <property type="match status" value="1"/>
</dbReference>
<dbReference type="KEGG" id="lfv:LF543_02190"/>
<reference evidence="11 12" key="1">
    <citation type="submission" date="2019-10" db="EMBL/GenBank/DDBJ databases">
        <title>Genome sequencing of Lactobacillus fructivorans.</title>
        <authorList>
            <person name="Kim K."/>
        </authorList>
    </citation>
    <scope>NUCLEOTIDE SEQUENCE [LARGE SCALE GENOMIC DNA]</scope>
    <source>
        <strain evidence="11 12">LF543</strain>
    </source>
</reference>
<dbReference type="PANTHER" id="PTHR33602">
    <property type="entry name" value="REGULATORY PROTEIN RECX FAMILY PROTEIN"/>
    <property type="match status" value="1"/>
</dbReference>
<evidence type="ECO:0000256" key="1">
    <source>
        <dbReference type="ARBA" id="ARBA00003529"/>
    </source>
</evidence>
<dbReference type="Pfam" id="PF21981">
    <property type="entry name" value="RecX_HTH3"/>
    <property type="match status" value="2"/>
</dbReference>
<dbReference type="Pfam" id="PF21982">
    <property type="entry name" value="RecX_HTH1"/>
    <property type="match status" value="1"/>
</dbReference>
<dbReference type="HAMAP" id="MF_01114">
    <property type="entry name" value="RecX"/>
    <property type="match status" value="1"/>
</dbReference>
<dbReference type="AlphaFoldDB" id="A0AAE6TX37"/>
<evidence type="ECO:0000256" key="6">
    <source>
        <dbReference type="HAMAP-Rule" id="MF_01114"/>
    </source>
</evidence>
<evidence type="ECO:0000256" key="2">
    <source>
        <dbReference type="ARBA" id="ARBA00004496"/>
    </source>
</evidence>
<keyword evidence="7" id="KW-0175">Coiled coil</keyword>
<dbReference type="InterPro" id="IPR003783">
    <property type="entry name" value="Regulatory_RecX"/>
</dbReference>
<name>A0AAE6TX37_9LACO</name>
<evidence type="ECO:0000259" key="10">
    <source>
        <dbReference type="Pfam" id="PF21982"/>
    </source>
</evidence>
<dbReference type="InterPro" id="IPR053926">
    <property type="entry name" value="RecX_HTH_1st"/>
</dbReference>
<dbReference type="EMBL" id="CP045562">
    <property type="protein sequence ID" value="QFX93314.1"/>
    <property type="molecule type" value="Genomic_DNA"/>
</dbReference>
<evidence type="ECO:0000256" key="3">
    <source>
        <dbReference type="ARBA" id="ARBA00009695"/>
    </source>
</evidence>
<comment type="similarity">
    <text evidence="3 6">Belongs to the RecX family.</text>
</comment>
<sequence length="271" mass="31743">MDKQSAKKLKVTKIVTQKRPGRYNVYINDHYAFPVSEEVMIKFGIFKDSELDQNQINQIKVADDVSKLYNKAINFISYQTRSKKEVRDKLKSFSDNLEAIDKAVEQLEQINLLNDEHYADTYVKGVVEQQNKGPLAVSRYLKQKGIADESINIAIENNYPEEAVLRNGENQAKKVFAHNQRFPFNKRIQKTKTSLYRKGYSFDDIDTIISEMNFQGDAEQQDELLNKEGNKVWHKYRNYDDAKQRQKSKQSLYRKGFDLDDIDQFLDTKEN</sequence>
<protein>
    <recommendedName>
        <fullName evidence="4 6">Regulatory protein RecX</fullName>
    </recommendedName>
</protein>
<dbReference type="GO" id="GO:0006282">
    <property type="term" value="P:regulation of DNA repair"/>
    <property type="evidence" value="ECO:0007669"/>
    <property type="project" value="UniProtKB-UniRule"/>
</dbReference>
<evidence type="ECO:0000256" key="5">
    <source>
        <dbReference type="ARBA" id="ARBA00022490"/>
    </source>
</evidence>
<dbReference type="GO" id="GO:0005737">
    <property type="term" value="C:cytoplasm"/>
    <property type="evidence" value="ECO:0007669"/>
    <property type="project" value="UniProtKB-SubCell"/>
</dbReference>
<evidence type="ECO:0000259" key="8">
    <source>
        <dbReference type="Pfam" id="PF02631"/>
    </source>
</evidence>
<evidence type="ECO:0000256" key="4">
    <source>
        <dbReference type="ARBA" id="ARBA00018111"/>
    </source>
</evidence>
<gene>
    <name evidence="6 11" type="primary">recX</name>
    <name evidence="11" type="ORF">LF543_02190</name>
</gene>
<dbReference type="InterPro" id="IPR036388">
    <property type="entry name" value="WH-like_DNA-bd_sf"/>
</dbReference>
<evidence type="ECO:0000313" key="11">
    <source>
        <dbReference type="EMBL" id="QFX93314.1"/>
    </source>
</evidence>
<dbReference type="Pfam" id="PF02631">
    <property type="entry name" value="RecX_HTH2"/>
    <property type="match status" value="1"/>
</dbReference>
<evidence type="ECO:0000313" key="12">
    <source>
        <dbReference type="Proteomes" id="UP000327194"/>
    </source>
</evidence>
<dbReference type="InterPro" id="IPR053925">
    <property type="entry name" value="RecX_HTH_3rd"/>
</dbReference>
<dbReference type="Proteomes" id="UP000327194">
    <property type="component" value="Chromosome"/>
</dbReference>
<organism evidence="11 12">
    <name type="scientific">Fructilactobacillus fructivorans</name>
    <dbReference type="NCBI Taxonomy" id="1614"/>
    <lineage>
        <taxon>Bacteria</taxon>
        <taxon>Bacillati</taxon>
        <taxon>Bacillota</taxon>
        <taxon>Bacilli</taxon>
        <taxon>Lactobacillales</taxon>
        <taxon>Lactobacillaceae</taxon>
        <taxon>Fructilactobacillus</taxon>
    </lineage>
</organism>
<feature type="domain" description="RecX first three-helical" evidence="10">
    <location>
        <begin position="69"/>
        <end position="107"/>
    </location>
</feature>
<feature type="coiled-coil region" evidence="7">
    <location>
        <begin position="83"/>
        <end position="110"/>
    </location>
</feature>
<comment type="function">
    <text evidence="1 6">Modulates RecA activity.</text>
</comment>
<dbReference type="InterPro" id="IPR053924">
    <property type="entry name" value="RecX_HTH_2nd"/>
</dbReference>
<keyword evidence="5 6" id="KW-0963">Cytoplasm</keyword>
<feature type="domain" description="RecX third three-helical" evidence="9">
    <location>
        <begin position="170"/>
        <end position="208"/>
    </location>
</feature>
<dbReference type="Gene3D" id="1.10.10.10">
    <property type="entry name" value="Winged helix-like DNA-binding domain superfamily/Winged helix DNA-binding domain"/>
    <property type="match status" value="4"/>
</dbReference>
<dbReference type="RefSeq" id="WP_010022791.1">
    <property type="nucleotide sequence ID" value="NZ_AZDS01000005.1"/>
</dbReference>
<proteinExistence type="inferred from homology"/>
<comment type="subcellular location">
    <subcellularLocation>
        <location evidence="2 6">Cytoplasm</location>
    </subcellularLocation>
</comment>